<dbReference type="GO" id="GO:0006515">
    <property type="term" value="P:protein quality control for misfolded or incompletely synthesized proteins"/>
    <property type="evidence" value="ECO:0007669"/>
    <property type="project" value="UniProtKB-UniRule"/>
</dbReference>
<dbReference type="HAMAP" id="MF_00083">
    <property type="entry name" value="Pept_tRNA_hydro_bact"/>
    <property type="match status" value="1"/>
</dbReference>
<feature type="binding site" evidence="7">
    <location>
        <position position="66"/>
    </location>
    <ligand>
        <name>tRNA</name>
        <dbReference type="ChEBI" id="CHEBI:17843"/>
    </ligand>
</feature>
<evidence type="ECO:0000313" key="12">
    <source>
        <dbReference type="Proteomes" id="UP000480684"/>
    </source>
</evidence>
<dbReference type="PROSITE" id="PS01196">
    <property type="entry name" value="PEPT_TRNA_HYDROL_2"/>
    <property type="match status" value="1"/>
</dbReference>
<comment type="similarity">
    <text evidence="5 7 9">Belongs to the PTH family.</text>
</comment>
<evidence type="ECO:0000256" key="7">
    <source>
        <dbReference type="HAMAP-Rule" id="MF_00083"/>
    </source>
</evidence>
<dbReference type="PROSITE" id="PS01195">
    <property type="entry name" value="PEPT_TRNA_HYDROL_1"/>
    <property type="match status" value="1"/>
</dbReference>
<dbReference type="GO" id="GO:0072344">
    <property type="term" value="P:rescue of stalled ribosome"/>
    <property type="evidence" value="ECO:0007669"/>
    <property type="project" value="UniProtKB-UniRule"/>
</dbReference>
<dbReference type="InterPro" id="IPR036416">
    <property type="entry name" value="Pept_tRNA_hydro_sf"/>
</dbReference>
<dbReference type="NCBIfam" id="TIGR00447">
    <property type="entry name" value="pth"/>
    <property type="match status" value="1"/>
</dbReference>
<dbReference type="InterPro" id="IPR018171">
    <property type="entry name" value="Pept_tRNA_hydro_CS"/>
</dbReference>
<gene>
    <name evidence="7" type="primary">pth</name>
    <name evidence="11" type="ORF">G4223_15275</name>
</gene>
<comment type="function">
    <text evidence="7">Catalyzes the release of premature peptidyl moieties from peptidyl-tRNA molecules trapped in stalled 50S ribosomal subunits, and thus maintains levels of free tRNAs and 50S ribosomes.</text>
</comment>
<keyword evidence="7" id="KW-0963">Cytoplasm</keyword>
<feature type="binding site" evidence="7">
    <location>
        <position position="112"/>
    </location>
    <ligand>
        <name>tRNA</name>
        <dbReference type="ChEBI" id="CHEBI:17843"/>
    </ligand>
</feature>
<sequence length="236" mass="25213">MFLVVGLGNPGGEYARNRHNIGFMAADELVRRHSFGPWRSKFQGELAEGNIGGDKVLVLKPMTYMNLSGQSVAAAARFLKVPVEDVVVIHDELDLAPGRLRVKRGGGAGGHNGLKSIDQYLGQNYRRIRLGIGHPGDKDRVSGYVLHDFAKTEQVWLDPLIDAFADAFALLLKGDEAGFMNRVSVLTAPPKQKKEKPAEAAAKSAAPASAPLPPSAPVSGGSLADALRAALARKKD</sequence>
<feature type="site" description="Stabilizes the basic form of H active site to accept a proton" evidence="7">
    <location>
        <position position="91"/>
    </location>
</feature>
<feature type="active site" description="Proton acceptor" evidence="7">
    <location>
        <position position="19"/>
    </location>
</feature>
<keyword evidence="3 7" id="KW-0378">Hydrolase</keyword>
<evidence type="ECO:0000256" key="4">
    <source>
        <dbReference type="ARBA" id="ARBA00022884"/>
    </source>
</evidence>
<dbReference type="GO" id="GO:0004045">
    <property type="term" value="F:peptidyl-tRNA hydrolase activity"/>
    <property type="evidence" value="ECO:0007669"/>
    <property type="project" value="UniProtKB-UniRule"/>
</dbReference>
<feature type="region of interest" description="Disordered" evidence="10">
    <location>
        <begin position="189"/>
        <end position="220"/>
    </location>
</feature>
<feature type="site" description="Discriminates between blocked and unblocked aminoacyl-tRNA" evidence="7">
    <location>
        <position position="9"/>
    </location>
</feature>
<evidence type="ECO:0000256" key="3">
    <source>
        <dbReference type="ARBA" id="ARBA00022801"/>
    </source>
</evidence>
<dbReference type="FunFam" id="3.40.50.1470:FF:000001">
    <property type="entry name" value="Peptidyl-tRNA hydrolase"/>
    <property type="match status" value="1"/>
</dbReference>
<feature type="binding site" evidence="7">
    <location>
        <position position="14"/>
    </location>
    <ligand>
        <name>tRNA</name>
        <dbReference type="ChEBI" id="CHEBI:17843"/>
    </ligand>
</feature>
<comment type="caution">
    <text evidence="11">The sequence shown here is derived from an EMBL/GenBank/DDBJ whole genome shotgun (WGS) entry which is preliminary data.</text>
</comment>
<proteinExistence type="inferred from homology"/>
<evidence type="ECO:0000256" key="8">
    <source>
        <dbReference type="RuleBase" id="RU000673"/>
    </source>
</evidence>
<evidence type="ECO:0000256" key="9">
    <source>
        <dbReference type="RuleBase" id="RU004320"/>
    </source>
</evidence>
<dbReference type="GO" id="GO:0005737">
    <property type="term" value="C:cytoplasm"/>
    <property type="evidence" value="ECO:0007669"/>
    <property type="project" value="UniProtKB-SubCell"/>
</dbReference>
<dbReference type="InterPro" id="IPR001328">
    <property type="entry name" value="Pept_tRNA_hydro"/>
</dbReference>
<dbReference type="PANTHER" id="PTHR17224">
    <property type="entry name" value="PEPTIDYL-TRNA HYDROLASE"/>
    <property type="match status" value="1"/>
</dbReference>
<organism evidence="11 12">
    <name type="scientific">Magnetospirillum aberrantis SpK</name>
    <dbReference type="NCBI Taxonomy" id="908842"/>
    <lineage>
        <taxon>Bacteria</taxon>
        <taxon>Pseudomonadati</taxon>
        <taxon>Pseudomonadota</taxon>
        <taxon>Alphaproteobacteria</taxon>
        <taxon>Rhodospirillales</taxon>
        <taxon>Rhodospirillaceae</taxon>
        <taxon>Magnetospirillum</taxon>
    </lineage>
</organism>
<comment type="subunit">
    <text evidence="7">Monomer.</text>
</comment>
<accession>A0A7C9V0Q4</accession>
<dbReference type="GO" id="GO:0000049">
    <property type="term" value="F:tRNA binding"/>
    <property type="evidence" value="ECO:0007669"/>
    <property type="project" value="UniProtKB-UniRule"/>
</dbReference>
<dbReference type="PANTHER" id="PTHR17224:SF1">
    <property type="entry name" value="PEPTIDYL-TRNA HYDROLASE"/>
    <property type="match status" value="1"/>
</dbReference>
<name>A0A7C9V0Q4_9PROT</name>
<dbReference type="SUPFAM" id="SSF53178">
    <property type="entry name" value="Peptidyl-tRNA hydrolase-like"/>
    <property type="match status" value="1"/>
</dbReference>
<dbReference type="EMBL" id="JAAIYP010000040">
    <property type="protein sequence ID" value="NFV81473.1"/>
    <property type="molecule type" value="Genomic_DNA"/>
</dbReference>
<reference evidence="11 12" key="1">
    <citation type="submission" date="2020-02" db="EMBL/GenBank/DDBJ databases">
        <authorList>
            <person name="Dziuba M."/>
            <person name="Kuznetsov B."/>
            <person name="Mardanov A."/>
            <person name="Ravin N."/>
            <person name="Grouzdev D."/>
        </authorList>
    </citation>
    <scope>NUCLEOTIDE SEQUENCE [LARGE SCALE GENOMIC DNA]</scope>
    <source>
        <strain evidence="11 12">SpK</strain>
    </source>
</reference>
<keyword evidence="2 7" id="KW-0820">tRNA-binding</keyword>
<comment type="subcellular location">
    <subcellularLocation>
        <location evidence="7">Cytoplasm</location>
    </subcellularLocation>
</comment>
<comment type="function">
    <text evidence="7">Hydrolyzes ribosome-free peptidyl-tRNAs (with 1 or more amino acids incorporated), which drop off the ribosome during protein synthesis, or as a result of ribosome stalling.</text>
</comment>
<dbReference type="RefSeq" id="WP_163681598.1">
    <property type="nucleotide sequence ID" value="NZ_JAAIYP010000040.1"/>
</dbReference>
<evidence type="ECO:0000256" key="5">
    <source>
        <dbReference type="ARBA" id="ARBA00038063"/>
    </source>
</evidence>
<protein>
    <recommendedName>
        <fullName evidence="6 7">Peptidyl-tRNA hydrolase</fullName>
        <shortName evidence="7">Pth</shortName>
        <ecNumber evidence="1 7">3.1.1.29</ecNumber>
    </recommendedName>
</protein>
<feature type="compositionally biased region" description="Low complexity" evidence="10">
    <location>
        <begin position="199"/>
        <end position="209"/>
    </location>
</feature>
<comment type="catalytic activity">
    <reaction evidence="7 8">
        <text>an N-acyl-L-alpha-aminoacyl-tRNA + H2O = an N-acyl-L-amino acid + a tRNA + H(+)</text>
        <dbReference type="Rhea" id="RHEA:54448"/>
        <dbReference type="Rhea" id="RHEA-COMP:10123"/>
        <dbReference type="Rhea" id="RHEA-COMP:13883"/>
        <dbReference type="ChEBI" id="CHEBI:15377"/>
        <dbReference type="ChEBI" id="CHEBI:15378"/>
        <dbReference type="ChEBI" id="CHEBI:59874"/>
        <dbReference type="ChEBI" id="CHEBI:78442"/>
        <dbReference type="ChEBI" id="CHEBI:138191"/>
        <dbReference type="EC" id="3.1.1.29"/>
    </reaction>
</comment>
<dbReference type="AlphaFoldDB" id="A0A7C9V0Q4"/>
<evidence type="ECO:0000256" key="2">
    <source>
        <dbReference type="ARBA" id="ARBA00022555"/>
    </source>
</evidence>
<dbReference type="Proteomes" id="UP000480684">
    <property type="component" value="Unassembled WGS sequence"/>
</dbReference>
<keyword evidence="4 7" id="KW-0694">RNA-binding</keyword>
<evidence type="ECO:0000256" key="10">
    <source>
        <dbReference type="SAM" id="MobiDB-lite"/>
    </source>
</evidence>
<dbReference type="CDD" id="cd00462">
    <property type="entry name" value="PTH"/>
    <property type="match status" value="1"/>
</dbReference>
<evidence type="ECO:0000256" key="6">
    <source>
        <dbReference type="ARBA" id="ARBA00050038"/>
    </source>
</evidence>
<feature type="binding site" evidence="7">
    <location>
        <position position="64"/>
    </location>
    <ligand>
        <name>tRNA</name>
        <dbReference type="ChEBI" id="CHEBI:17843"/>
    </ligand>
</feature>
<dbReference type="Gene3D" id="3.40.50.1470">
    <property type="entry name" value="Peptidyl-tRNA hydrolase"/>
    <property type="match status" value="1"/>
</dbReference>
<dbReference type="EC" id="3.1.1.29" evidence="1 7"/>
<keyword evidence="12" id="KW-1185">Reference proteome</keyword>
<evidence type="ECO:0000256" key="1">
    <source>
        <dbReference type="ARBA" id="ARBA00013260"/>
    </source>
</evidence>
<evidence type="ECO:0000313" key="11">
    <source>
        <dbReference type="EMBL" id="NFV81473.1"/>
    </source>
</evidence>
<dbReference type="Pfam" id="PF01195">
    <property type="entry name" value="Pept_tRNA_hydro"/>
    <property type="match status" value="1"/>
</dbReference>